<dbReference type="OrthoDB" id="323926at2"/>
<dbReference type="InterPro" id="IPR010037">
    <property type="entry name" value="FkbH_domain"/>
</dbReference>
<dbReference type="AlphaFoldDB" id="A0A366HNL7"/>
<dbReference type="Gene3D" id="3.40.50.1110">
    <property type="entry name" value="SGNH hydrolase"/>
    <property type="match status" value="1"/>
</dbReference>
<keyword evidence="2" id="KW-1185">Reference proteome</keyword>
<gene>
    <name evidence="1" type="ORF">DES53_104196</name>
</gene>
<dbReference type="Gene3D" id="3.40.50.1000">
    <property type="entry name" value="HAD superfamily/HAD-like"/>
    <property type="match status" value="1"/>
</dbReference>
<sequence length="629" mass="69077">MGPMEIAAQYRALKKEGRLQEALLLARREMASLEPNAISQLGKMLQRDLCTGRQDSAEIATGASTVKPLRVFVAGQCTTTYLLPMLVAWAWADGMHVQVSDAEYDQVVQSLMALKVEDAPDVIVVLPWNQRLLAHDSRSSAQRIEDEVAFLQQCWAQVARLKCKLVQVSYDWMGVGALGYGLSSRHDHEGDVSLIQRVNASLRAALPAGTYLVDLKHISSWHGKSRFYDERNYHWLKQPFSPEGLSVMARHIAAGIRVLTAGRKKVLVLDLDNTLWGGVVGELGAHGVATAAGSTEGEAFLAFQKHVKQLRKSGVLLAVCSKNNDADAREPFEKNPHIVLRMEDFAAFHASWDTKPERLRQIALELNLGLDSFVFFDDNPVERAHVRAELPEVLVPEVPADPSLYVRVLQETLAFEAVGLTSADAERAAQYTAENSRKQSLGVAASPEEYLASLEMGAEILPISAENIDRVVDLITKTNQFNLTTRRHSRAKVEEMAGTPGAVCFAVQLADRFGDYGIISVVLSVPDEDSTAGEALRLDTWLMSCRAMGRTVEHLVMNHLVERATAAGYVQLLGEYLPTPKNTPVKALLPGFGFHTDAAAGRGESWHSLSLTTAPVQSTQVRLLITENA</sequence>
<dbReference type="InterPro" id="IPR010033">
    <property type="entry name" value="HAD_SF_ppase_IIIC"/>
</dbReference>
<evidence type="ECO:0000313" key="2">
    <source>
        <dbReference type="Proteomes" id="UP000253426"/>
    </source>
</evidence>
<dbReference type="Proteomes" id="UP000253426">
    <property type="component" value="Unassembled WGS sequence"/>
</dbReference>
<dbReference type="NCBIfam" id="TIGR01686">
    <property type="entry name" value="FkbH"/>
    <property type="match status" value="1"/>
</dbReference>
<dbReference type="InterPro" id="IPR023214">
    <property type="entry name" value="HAD_sf"/>
</dbReference>
<dbReference type="EMBL" id="QNRR01000004">
    <property type="protein sequence ID" value="RBP44376.1"/>
    <property type="molecule type" value="Genomic_DNA"/>
</dbReference>
<comment type="caution">
    <text evidence="1">The sequence shown here is derived from an EMBL/GenBank/DDBJ whole genome shotgun (WGS) entry which is preliminary data.</text>
</comment>
<name>A0A366HNL7_9BACT</name>
<accession>A0A366HNL7</accession>
<dbReference type="NCBIfam" id="TIGR01681">
    <property type="entry name" value="HAD-SF-IIIC"/>
    <property type="match status" value="1"/>
</dbReference>
<reference evidence="1 2" key="1">
    <citation type="submission" date="2018-06" db="EMBL/GenBank/DDBJ databases">
        <title>Genomic Encyclopedia of Type Strains, Phase IV (KMG-IV): sequencing the most valuable type-strain genomes for metagenomic binning, comparative biology and taxonomic classification.</title>
        <authorList>
            <person name="Goeker M."/>
        </authorList>
    </citation>
    <scope>NUCLEOTIDE SEQUENCE [LARGE SCALE GENOMIC DNA]</scope>
    <source>
        <strain evidence="1 2">DSM 25532</strain>
    </source>
</reference>
<proteinExistence type="predicted"/>
<dbReference type="InterPro" id="IPR036412">
    <property type="entry name" value="HAD-like_sf"/>
</dbReference>
<dbReference type="InterPro" id="IPR036514">
    <property type="entry name" value="SGNH_hydro_sf"/>
</dbReference>
<protein>
    <submittedName>
        <fullName evidence="1">HAD superfamily phosphatase (TIGR01681 family)/FkbH-like protein</fullName>
    </submittedName>
</protein>
<dbReference type="GO" id="GO:0016788">
    <property type="term" value="F:hydrolase activity, acting on ester bonds"/>
    <property type="evidence" value="ECO:0007669"/>
    <property type="project" value="UniProtKB-ARBA"/>
</dbReference>
<evidence type="ECO:0000313" key="1">
    <source>
        <dbReference type="EMBL" id="RBP44376.1"/>
    </source>
</evidence>
<organism evidence="1 2">
    <name type="scientific">Roseimicrobium gellanilyticum</name>
    <dbReference type="NCBI Taxonomy" id="748857"/>
    <lineage>
        <taxon>Bacteria</taxon>
        <taxon>Pseudomonadati</taxon>
        <taxon>Verrucomicrobiota</taxon>
        <taxon>Verrucomicrobiia</taxon>
        <taxon>Verrucomicrobiales</taxon>
        <taxon>Verrucomicrobiaceae</taxon>
        <taxon>Roseimicrobium</taxon>
    </lineage>
</organism>
<dbReference type="SUPFAM" id="SSF56784">
    <property type="entry name" value="HAD-like"/>
    <property type="match status" value="1"/>
</dbReference>